<dbReference type="SUPFAM" id="SSF53098">
    <property type="entry name" value="Ribonuclease H-like"/>
    <property type="match status" value="1"/>
</dbReference>
<protein>
    <recommendedName>
        <fullName evidence="5">Reverse transcriptase zinc-binding domain-containing protein</fullName>
    </recommendedName>
</protein>
<accession>A0A6A6LCX5</accession>
<dbReference type="CDD" id="cd06222">
    <property type="entry name" value="RNase_H_like"/>
    <property type="match status" value="1"/>
</dbReference>
<evidence type="ECO:0000313" key="3">
    <source>
        <dbReference type="EMBL" id="KAF2298417.1"/>
    </source>
</evidence>
<dbReference type="Pfam" id="PF13456">
    <property type="entry name" value="RVT_3"/>
    <property type="match status" value="1"/>
</dbReference>
<proteinExistence type="predicted"/>
<sequence length="285" mass="32778">MFSIKSAYEALAQGCCVASYRKWKMIWSWAGPKRISFFWIVLHGRLLTNVERHGRHFFGDPYYPCCLLDYEDLDHELRRCVAAKKFWISLVPANILCNFRGQCGEKDFIRPKDCSNVVISCFREFMSAAEFLADKGILLKPRICVWIRWEPPSCDWREVNTDGSFLSNSNKAAAGGLIRVFLGLQLAWTKGFRRIMLETDRQMVVHCLEKDSGSVDGYTKLELTRDWVVHLHYFYREGNSNADRLAGMGQQLPLGDHYFDVPPQELHGLLLHDVSGVANARNCVM</sequence>
<evidence type="ECO:0008006" key="5">
    <source>
        <dbReference type="Google" id="ProtNLM"/>
    </source>
</evidence>
<feature type="domain" description="Reverse transcriptase zinc-binding" evidence="2">
    <location>
        <begin position="2"/>
        <end position="87"/>
    </location>
</feature>
<comment type="caution">
    <text evidence="3">The sequence shown here is derived from an EMBL/GenBank/DDBJ whole genome shotgun (WGS) entry which is preliminary data.</text>
</comment>
<dbReference type="AlphaFoldDB" id="A0A6A6LCX5"/>
<dbReference type="InterPro" id="IPR053151">
    <property type="entry name" value="RNase_H-like"/>
</dbReference>
<dbReference type="EMBL" id="JAAGAX010000011">
    <property type="protein sequence ID" value="KAF2298417.1"/>
    <property type="molecule type" value="Genomic_DNA"/>
</dbReference>
<feature type="domain" description="RNase H type-1" evidence="1">
    <location>
        <begin position="181"/>
        <end position="248"/>
    </location>
</feature>
<dbReference type="InterPro" id="IPR012337">
    <property type="entry name" value="RNaseH-like_sf"/>
</dbReference>
<dbReference type="Pfam" id="PF13966">
    <property type="entry name" value="zf-RVT"/>
    <property type="match status" value="1"/>
</dbReference>
<gene>
    <name evidence="3" type="ORF">GH714_023518</name>
</gene>
<dbReference type="Proteomes" id="UP000467840">
    <property type="component" value="Chromosome 1"/>
</dbReference>
<name>A0A6A6LCX5_HEVBR</name>
<keyword evidence="4" id="KW-1185">Reference proteome</keyword>
<dbReference type="GO" id="GO:0003676">
    <property type="term" value="F:nucleic acid binding"/>
    <property type="evidence" value="ECO:0007669"/>
    <property type="project" value="InterPro"/>
</dbReference>
<dbReference type="PANTHER" id="PTHR47723">
    <property type="entry name" value="OS05G0353850 PROTEIN"/>
    <property type="match status" value="1"/>
</dbReference>
<evidence type="ECO:0000259" key="1">
    <source>
        <dbReference type="Pfam" id="PF13456"/>
    </source>
</evidence>
<dbReference type="PANTHER" id="PTHR47723:SF13">
    <property type="entry name" value="PUTATIVE-RELATED"/>
    <property type="match status" value="1"/>
</dbReference>
<dbReference type="InterPro" id="IPR044730">
    <property type="entry name" value="RNase_H-like_dom_plant"/>
</dbReference>
<evidence type="ECO:0000259" key="2">
    <source>
        <dbReference type="Pfam" id="PF13966"/>
    </source>
</evidence>
<dbReference type="GO" id="GO:0004523">
    <property type="term" value="F:RNA-DNA hybrid ribonuclease activity"/>
    <property type="evidence" value="ECO:0007669"/>
    <property type="project" value="InterPro"/>
</dbReference>
<reference evidence="3 4" key="1">
    <citation type="journal article" date="2020" name="Mol. Plant">
        <title>The Chromosome-Based Rubber Tree Genome Provides New Insights into Spurge Genome Evolution and Rubber Biosynthesis.</title>
        <authorList>
            <person name="Liu J."/>
            <person name="Shi C."/>
            <person name="Shi C.C."/>
            <person name="Li W."/>
            <person name="Zhang Q.J."/>
            <person name="Zhang Y."/>
            <person name="Li K."/>
            <person name="Lu H.F."/>
            <person name="Shi C."/>
            <person name="Zhu S.T."/>
            <person name="Xiao Z.Y."/>
            <person name="Nan H."/>
            <person name="Yue Y."/>
            <person name="Zhu X.G."/>
            <person name="Wu Y."/>
            <person name="Hong X.N."/>
            <person name="Fan G.Y."/>
            <person name="Tong Y."/>
            <person name="Zhang D."/>
            <person name="Mao C.L."/>
            <person name="Liu Y.L."/>
            <person name="Hao S.J."/>
            <person name="Liu W.Q."/>
            <person name="Lv M.Q."/>
            <person name="Zhang H.B."/>
            <person name="Liu Y."/>
            <person name="Hu-Tang G.R."/>
            <person name="Wang J.P."/>
            <person name="Wang J.H."/>
            <person name="Sun Y.H."/>
            <person name="Ni S.B."/>
            <person name="Chen W.B."/>
            <person name="Zhang X.C."/>
            <person name="Jiao Y.N."/>
            <person name="Eichler E.E."/>
            <person name="Li G.H."/>
            <person name="Liu X."/>
            <person name="Gao L.Z."/>
        </authorList>
    </citation>
    <scope>NUCLEOTIDE SEQUENCE [LARGE SCALE GENOMIC DNA]</scope>
    <source>
        <strain evidence="4">cv. GT1</strain>
        <tissue evidence="3">Leaf</tissue>
    </source>
</reference>
<evidence type="ECO:0000313" key="4">
    <source>
        <dbReference type="Proteomes" id="UP000467840"/>
    </source>
</evidence>
<dbReference type="InterPro" id="IPR002156">
    <property type="entry name" value="RNaseH_domain"/>
</dbReference>
<dbReference type="InterPro" id="IPR026960">
    <property type="entry name" value="RVT-Znf"/>
</dbReference>
<organism evidence="3 4">
    <name type="scientific">Hevea brasiliensis</name>
    <name type="common">Para rubber tree</name>
    <name type="synonym">Siphonia brasiliensis</name>
    <dbReference type="NCBI Taxonomy" id="3981"/>
    <lineage>
        <taxon>Eukaryota</taxon>
        <taxon>Viridiplantae</taxon>
        <taxon>Streptophyta</taxon>
        <taxon>Embryophyta</taxon>
        <taxon>Tracheophyta</taxon>
        <taxon>Spermatophyta</taxon>
        <taxon>Magnoliopsida</taxon>
        <taxon>eudicotyledons</taxon>
        <taxon>Gunneridae</taxon>
        <taxon>Pentapetalae</taxon>
        <taxon>rosids</taxon>
        <taxon>fabids</taxon>
        <taxon>Malpighiales</taxon>
        <taxon>Euphorbiaceae</taxon>
        <taxon>Crotonoideae</taxon>
        <taxon>Micrandreae</taxon>
        <taxon>Hevea</taxon>
    </lineage>
</organism>